<dbReference type="GO" id="GO:0016020">
    <property type="term" value="C:membrane"/>
    <property type="evidence" value="ECO:0007669"/>
    <property type="project" value="UniProtKB-SubCell"/>
</dbReference>
<comment type="subcellular location">
    <subcellularLocation>
        <location evidence="2">Membrane</location>
        <topology evidence="2">Multi-pass membrane protein</topology>
    </subcellularLocation>
</comment>
<evidence type="ECO:0000256" key="7">
    <source>
        <dbReference type="ARBA" id="ARBA00022516"/>
    </source>
</evidence>
<evidence type="ECO:0000256" key="18">
    <source>
        <dbReference type="SAM" id="Phobius"/>
    </source>
</evidence>
<feature type="transmembrane region" description="Helical" evidence="18">
    <location>
        <begin position="171"/>
        <end position="190"/>
    </location>
</feature>
<keyword evidence="12 18" id="KW-0472">Membrane</keyword>
<feature type="transmembrane region" description="Helical" evidence="18">
    <location>
        <begin position="56"/>
        <end position="78"/>
    </location>
</feature>
<dbReference type="InterPro" id="IPR000462">
    <property type="entry name" value="CDP-OH_P_trans"/>
</dbReference>
<dbReference type="InterPro" id="IPR048254">
    <property type="entry name" value="CDP_ALCOHOL_P_TRANSF_CS"/>
</dbReference>
<dbReference type="NCBIfam" id="TIGR00560">
    <property type="entry name" value="pgsA"/>
    <property type="match status" value="1"/>
</dbReference>
<evidence type="ECO:0000256" key="2">
    <source>
        <dbReference type="ARBA" id="ARBA00004141"/>
    </source>
</evidence>
<evidence type="ECO:0000313" key="20">
    <source>
        <dbReference type="Proteomes" id="UP000253034"/>
    </source>
</evidence>
<keyword evidence="8 17" id="KW-0808">Transferase</keyword>
<dbReference type="InterPro" id="IPR043130">
    <property type="entry name" value="CDP-OH_PTrfase_TM_dom"/>
</dbReference>
<dbReference type="EC" id="2.7.8.5" evidence="5 16"/>
<keyword evidence="9 18" id="KW-0812">Transmembrane</keyword>
<evidence type="ECO:0000313" key="19">
    <source>
        <dbReference type="EMBL" id="RCX19374.1"/>
    </source>
</evidence>
<dbReference type="InterPro" id="IPR004570">
    <property type="entry name" value="Phosphatidylglycerol_P_synth"/>
</dbReference>
<keyword evidence="20" id="KW-1185">Reference proteome</keyword>
<evidence type="ECO:0000256" key="8">
    <source>
        <dbReference type="ARBA" id="ARBA00022679"/>
    </source>
</evidence>
<sequence>MTLYIIGLLSLLIADKTKIVSGGESVNIPNALTAVRFVIIPFFAYFLYMGQFDKSLYVTAVILFLAGGITDVLDGYIARKFNMITSFGKLADPAADKLMQITALVILTMQRKIPVAVLIIIAVKEIFMGLGSILLYKQQKLVVSANWYGKMSTVVLYIAIIIAIFSETYSTIAIIIALCAALFAFVMYSLTYRKIKKHST</sequence>
<dbReference type="PANTHER" id="PTHR14269">
    <property type="entry name" value="CDP-DIACYLGLYCEROL--GLYCEROL-3-PHOSPHATE 3-PHOSPHATIDYLTRANSFERASE-RELATED"/>
    <property type="match status" value="1"/>
</dbReference>
<dbReference type="Pfam" id="PF01066">
    <property type="entry name" value="CDP-OH_P_transf"/>
    <property type="match status" value="1"/>
</dbReference>
<accession>A0A369BI60</accession>
<dbReference type="GO" id="GO:0008444">
    <property type="term" value="F:CDP-diacylglycerol-glycerol-3-phosphate 3-phosphatidyltransferase activity"/>
    <property type="evidence" value="ECO:0007669"/>
    <property type="project" value="UniProtKB-UniRule"/>
</dbReference>
<evidence type="ECO:0000256" key="6">
    <source>
        <dbReference type="ARBA" id="ARBA00014944"/>
    </source>
</evidence>
<proteinExistence type="inferred from homology"/>
<evidence type="ECO:0000256" key="5">
    <source>
        <dbReference type="ARBA" id="ARBA00013170"/>
    </source>
</evidence>
<dbReference type="InterPro" id="IPR050324">
    <property type="entry name" value="CDP-alcohol_PTase-I"/>
</dbReference>
<evidence type="ECO:0000256" key="10">
    <source>
        <dbReference type="ARBA" id="ARBA00022989"/>
    </source>
</evidence>
<feature type="transmembrane region" description="Helical" evidence="18">
    <location>
        <begin position="147"/>
        <end position="165"/>
    </location>
</feature>
<evidence type="ECO:0000256" key="16">
    <source>
        <dbReference type="NCBIfam" id="TIGR00560"/>
    </source>
</evidence>
<evidence type="ECO:0000256" key="9">
    <source>
        <dbReference type="ARBA" id="ARBA00022692"/>
    </source>
</evidence>
<dbReference type="AlphaFoldDB" id="A0A369BI60"/>
<evidence type="ECO:0000256" key="13">
    <source>
        <dbReference type="ARBA" id="ARBA00023209"/>
    </source>
</evidence>
<dbReference type="EMBL" id="QPJT01000003">
    <property type="protein sequence ID" value="RCX19374.1"/>
    <property type="molecule type" value="Genomic_DNA"/>
</dbReference>
<feature type="transmembrane region" description="Helical" evidence="18">
    <location>
        <begin position="32"/>
        <end position="49"/>
    </location>
</feature>
<organism evidence="19 20">
    <name type="scientific">Anaerobacterium chartisolvens</name>
    <dbReference type="NCBI Taxonomy" id="1297424"/>
    <lineage>
        <taxon>Bacteria</taxon>
        <taxon>Bacillati</taxon>
        <taxon>Bacillota</taxon>
        <taxon>Clostridia</taxon>
        <taxon>Eubacteriales</taxon>
        <taxon>Oscillospiraceae</taxon>
        <taxon>Anaerobacterium</taxon>
    </lineage>
</organism>
<gene>
    <name evidence="19" type="ORF">DFR58_103119</name>
</gene>
<evidence type="ECO:0000256" key="11">
    <source>
        <dbReference type="ARBA" id="ARBA00023098"/>
    </source>
</evidence>
<name>A0A369BI60_9FIRM</name>
<evidence type="ECO:0000256" key="3">
    <source>
        <dbReference type="ARBA" id="ARBA00005042"/>
    </source>
</evidence>
<evidence type="ECO:0000256" key="15">
    <source>
        <dbReference type="ARBA" id="ARBA00048586"/>
    </source>
</evidence>
<evidence type="ECO:0000256" key="17">
    <source>
        <dbReference type="RuleBase" id="RU003750"/>
    </source>
</evidence>
<keyword evidence="11" id="KW-0443">Lipid metabolism</keyword>
<dbReference type="PROSITE" id="PS00379">
    <property type="entry name" value="CDP_ALCOHOL_P_TRANSF"/>
    <property type="match status" value="1"/>
</dbReference>
<comment type="pathway">
    <text evidence="3">Phospholipid metabolism; phosphatidylglycerol biosynthesis; phosphatidylglycerol from CDP-diacylglycerol: step 1/2.</text>
</comment>
<keyword evidence="10 18" id="KW-1133">Transmembrane helix</keyword>
<evidence type="ECO:0000256" key="12">
    <source>
        <dbReference type="ARBA" id="ARBA00023136"/>
    </source>
</evidence>
<comment type="catalytic activity">
    <reaction evidence="15">
        <text>a CDP-1,2-diacyl-sn-glycerol + sn-glycerol 3-phosphate = a 1,2-diacyl-sn-glycero-3-phospho-(1'-sn-glycero-3'-phosphate) + CMP + H(+)</text>
        <dbReference type="Rhea" id="RHEA:12593"/>
        <dbReference type="ChEBI" id="CHEBI:15378"/>
        <dbReference type="ChEBI" id="CHEBI:57597"/>
        <dbReference type="ChEBI" id="CHEBI:58332"/>
        <dbReference type="ChEBI" id="CHEBI:60110"/>
        <dbReference type="ChEBI" id="CHEBI:60377"/>
        <dbReference type="EC" id="2.7.8.5"/>
    </reaction>
</comment>
<dbReference type="UniPathway" id="UPA00084">
    <property type="reaction ID" value="UER00503"/>
</dbReference>
<feature type="transmembrane region" description="Helical" evidence="18">
    <location>
        <begin position="113"/>
        <end position="135"/>
    </location>
</feature>
<dbReference type="GO" id="GO:0006655">
    <property type="term" value="P:phosphatidylglycerol biosynthetic process"/>
    <property type="evidence" value="ECO:0007669"/>
    <property type="project" value="UniProtKB-UniPathway"/>
</dbReference>
<evidence type="ECO:0000256" key="1">
    <source>
        <dbReference type="ARBA" id="ARBA00003973"/>
    </source>
</evidence>
<comment type="function">
    <text evidence="1">This protein catalyzes the committed step to the synthesis of the acidic phospholipids.</text>
</comment>
<dbReference type="Gene3D" id="1.20.120.1760">
    <property type="match status" value="1"/>
</dbReference>
<dbReference type="PIRSF" id="PIRSF000847">
    <property type="entry name" value="Phos_ph_gly_syn"/>
    <property type="match status" value="1"/>
</dbReference>
<protein>
    <recommendedName>
        <fullName evidence="6 16">CDP-diacylglycerol--glycerol-3-phosphate 3-phosphatidyltransferase</fullName>
        <ecNumber evidence="5 16">2.7.8.5</ecNumber>
    </recommendedName>
</protein>
<reference evidence="19 20" key="1">
    <citation type="submission" date="2018-07" db="EMBL/GenBank/DDBJ databases">
        <title>Genomic Encyclopedia of Type Strains, Phase IV (KMG-IV): sequencing the most valuable type-strain genomes for metagenomic binning, comparative biology and taxonomic classification.</title>
        <authorList>
            <person name="Goeker M."/>
        </authorList>
    </citation>
    <scope>NUCLEOTIDE SEQUENCE [LARGE SCALE GENOMIC DNA]</scope>
    <source>
        <strain evidence="19 20">DSM 27016</strain>
    </source>
</reference>
<comment type="caution">
    <text evidence="19">The sequence shown here is derived from an EMBL/GenBank/DDBJ whole genome shotgun (WGS) entry which is preliminary data.</text>
</comment>
<comment type="similarity">
    <text evidence="4 17">Belongs to the CDP-alcohol phosphatidyltransferase class-I family.</text>
</comment>
<dbReference type="RefSeq" id="WP_341457379.1">
    <property type="nucleotide sequence ID" value="NZ_QPJT01000003.1"/>
</dbReference>
<dbReference type="PANTHER" id="PTHR14269:SF62">
    <property type="entry name" value="CDP-DIACYLGLYCEROL--GLYCEROL-3-PHOSPHATE 3-PHOSPHATIDYLTRANSFERASE 1, CHLOROPLASTIC"/>
    <property type="match status" value="1"/>
</dbReference>
<evidence type="ECO:0000256" key="4">
    <source>
        <dbReference type="ARBA" id="ARBA00010441"/>
    </source>
</evidence>
<keyword evidence="14" id="KW-1208">Phospholipid metabolism</keyword>
<evidence type="ECO:0000256" key="14">
    <source>
        <dbReference type="ARBA" id="ARBA00023264"/>
    </source>
</evidence>
<keyword evidence="13" id="KW-0594">Phospholipid biosynthesis</keyword>
<keyword evidence="7" id="KW-0444">Lipid biosynthesis</keyword>
<dbReference type="Proteomes" id="UP000253034">
    <property type="component" value="Unassembled WGS sequence"/>
</dbReference>